<keyword evidence="3" id="KW-1185">Reference proteome</keyword>
<dbReference type="SUPFAM" id="SSF52540">
    <property type="entry name" value="P-loop containing nucleoside triphosphate hydrolases"/>
    <property type="match status" value="1"/>
</dbReference>
<proteinExistence type="predicted"/>
<organism evidence="2 3">
    <name type="scientific">Parasphingorhabdus flavimaris</name>
    <dbReference type="NCBI Taxonomy" id="266812"/>
    <lineage>
        <taxon>Bacteria</taxon>
        <taxon>Pseudomonadati</taxon>
        <taxon>Pseudomonadota</taxon>
        <taxon>Alphaproteobacteria</taxon>
        <taxon>Sphingomonadales</taxon>
        <taxon>Sphingomonadaceae</taxon>
        <taxon>Parasphingorhabdus</taxon>
    </lineage>
</organism>
<protein>
    <recommendedName>
        <fullName evidence="4">Protein ImuA</fullName>
    </recommendedName>
</protein>
<dbReference type="Gene3D" id="3.40.50.300">
    <property type="entry name" value="P-loop containing nucleotide triphosphate hydrolases"/>
    <property type="match status" value="1"/>
</dbReference>
<evidence type="ECO:0008006" key="4">
    <source>
        <dbReference type="Google" id="ProtNLM"/>
    </source>
</evidence>
<evidence type="ECO:0000313" key="2">
    <source>
        <dbReference type="EMBL" id="NVD28106.1"/>
    </source>
</evidence>
<dbReference type="RefSeq" id="WP_176279644.1">
    <property type="nucleotide sequence ID" value="NZ_JABWMH010000003.1"/>
</dbReference>
<reference evidence="2 3" key="1">
    <citation type="submission" date="2020-06" db="EMBL/GenBank/DDBJ databases">
        <authorList>
            <person name="Kim S.-J."/>
            <person name="Park S.-J."/>
        </authorList>
    </citation>
    <scope>NUCLEOTIDE SEQUENCE [LARGE SCALE GENOMIC DNA]</scope>
    <source>
        <strain evidence="2 3">SW-151</strain>
    </source>
</reference>
<dbReference type="Proteomes" id="UP000652427">
    <property type="component" value="Unassembled WGS sequence"/>
</dbReference>
<dbReference type="InterPro" id="IPR027417">
    <property type="entry name" value="P-loop_NTPase"/>
</dbReference>
<dbReference type="InterPro" id="IPR017026">
    <property type="entry name" value="ImuA"/>
</dbReference>
<name>A0ABX2N3G8_9SPHN</name>
<evidence type="ECO:0000313" key="3">
    <source>
        <dbReference type="Proteomes" id="UP000652427"/>
    </source>
</evidence>
<evidence type="ECO:0000256" key="1">
    <source>
        <dbReference type="SAM" id="MobiDB-lite"/>
    </source>
</evidence>
<dbReference type="EMBL" id="JABWMH010000003">
    <property type="protein sequence ID" value="NVD28106.1"/>
    <property type="molecule type" value="Genomic_DNA"/>
</dbReference>
<comment type="caution">
    <text evidence="2">The sequence shown here is derived from an EMBL/GenBank/DDBJ whole genome shotgun (WGS) entry which is preliminary data.</text>
</comment>
<gene>
    <name evidence="2" type="ORF">HUO14_09340</name>
</gene>
<sequence length="302" mass="31825">MNNIDSDSGQALEPSPDNPSAVPPAIPAKPSVLRARLARILAASGVRTSEDDGAPSHFGFGVERIDAALRGNAKADGLPRAALHELHAENRDDRTSAAAMALLMAQRCRNLDQEARPVLWISESGEARRQGRLYPPGLAELGIDPDSILHVDAPDAIAALRAAADGVRSSAMAAVIIELAGKKPKGLDLTATRRLSLSAQKSGTLSLILRSGSDPDNPLPTAAFSRWSVAAAPSLALEANAPGHPAFDINLLRHRSGLYGLNARLEWNRDDQVFREQQGAPDTGAVPALAAVRTDHQGTRAA</sequence>
<dbReference type="PIRSF" id="PIRSF034285">
    <property type="entry name" value="UCP034285"/>
    <property type="match status" value="1"/>
</dbReference>
<accession>A0ABX2N3G8</accession>
<feature type="region of interest" description="Disordered" evidence="1">
    <location>
        <begin position="1"/>
        <end position="27"/>
    </location>
</feature>